<evidence type="ECO:0000256" key="2">
    <source>
        <dbReference type="ARBA" id="ARBA00022840"/>
    </source>
</evidence>
<dbReference type="GO" id="GO:0005524">
    <property type="term" value="F:ATP binding"/>
    <property type="evidence" value="ECO:0007669"/>
    <property type="project" value="UniProtKB-KW"/>
</dbReference>
<reference evidence="7 10" key="1">
    <citation type="submission" date="2014-07" db="EMBL/GenBank/DDBJ databases">
        <title>Porphyromonadaceae bacterium OUH 308042 = ATCC BAA-2681 = DSM 28342 draft genome.</title>
        <authorList>
            <person name="Sydenham T.V."/>
            <person name="Hasman H."/>
            <person name="Justensen U.S."/>
        </authorList>
    </citation>
    <scope>NUCLEOTIDE SEQUENCE [LARGE SCALE GENOMIC DNA]</scope>
    <source>
        <strain evidence="7 10">OUH 308042</strain>
    </source>
</reference>
<reference evidence="8 9" key="2">
    <citation type="submission" date="2014-07" db="EMBL/GenBank/DDBJ databases">
        <title>Porphyromonadaceae bacterium OUH 334697 = ATCC BAA-2682 = DSM 28341 draft genome.</title>
        <authorList>
            <person name="Sydenham T.V."/>
            <person name="Hasman H."/>
            <person name="Justesen U.S."/>
        </authorList>
    </citation>
    <scope>NUCLEOTIDE SEQUENCE [LARGE SCALE GENOMIC DNA]</scope>
    <source>
        <strain evidence="8 9">OUH 334697</strain>
    </source>
</reference>
<dbReference type="SUPFAM" id="SSF48334">
    <property type="entry name" value="DNA repair protein MutS, domain III"/>
    <property type="match status" value="1"/>
</dbReference>
<dbReference type="Proteomes" id="UP000031980">
    <property type="component" value="Unassembled WGS sequence"/>
</dbReference>
<dbReference type="InterPro" id="IPR000432">
    <property type="entry name" value="DNA_mismatch_repair_MutS_C"/>
</dbReference>
<dbReference type="Pfam" id="PF00488">
    <property type="entry name" value="MutS_V"/>
    <property type="match status" value="1"/>
</dbReference>
<evidence type="ECO:0000256" key="1">
    <source>
        <dbReference type="ARBA" id="ARBA00022741"/>
    </source>
</evidence>
<keyword evidence="4" id="KW-1133">Transmembrane helix</keyword>
<sequence>MHAELYYQDKIAEATSQVKKLKATRNYITFTKIILFLLIIYFLYSLLTTGNLFALYTGILSIILFVYINYTETKLLQKITYYTELRHGAKIEVEYLAGDSTHLPKGDKFKDLSHAYSHDLDLFGENSLFQSVNRTVTPNGTQKLSEWLCSPLKSKERVLQRQQAVQELSEDPDWCHSFRAIGVSHKLSGIAIKEIREWSEEQLRLPTAMLQLSYYLPIVTIAGWSLCLFSIIPFSLPLLLSFIQLTIVLSSAKKINRVQHQLDQFIHSFSNLHRLMQHVRSKQVDSERLKEIYYKLYEQKYNAEEAFRSLHKTSESFDQRGNILAAILLNGLFMKDVHLIRRLTKWKEKYASFIPEWLESIGELDVFVSLANYRFNHPDYIFPIPDDEVILRGEAIGHPMLPASQRIVNDFQVARLHEFYIVTGANMAGKSTFLRTIGTNLILANCGCVVCAKTFRFQPIAIFSSMRTADNLAKGTSYFHAELLRLKQLVETAEKEDKLFIILDEILKGTNSVDKLNGSRLFLQKLLSLPVSGLIATHDLELGKLADVFPRHFINNCFEIAHSGTEISYDYKLKPGISQTMNASILLKKMGLV</sequence>
<dbReference type="EMBL" id="JPIT01000007">
    <property type="protein sequence ID" value="KIO47257.1"/>
    <property type="molecule type" value="Genomic_DNA"/>
</dbReference>
<evidence type="ECO:0000313" key="10">
    <source>
        <dbReference type="Proteomes" id="UP000031980"/>
    </source>
</evidence>
<evidence type="ECO:0000313" key="8">
    <source>
        <dbReference type="EMBL" id="KIO47257.1"/>
    </source>
</evidence>
<feature type="transmembrane region" description="Helical" evidence="4">
    <location>
        <begin position="214"/>
        <end position="240"/>
    </location>
</feature>
<organism evidence="7 10">
    <name type="scientific">Sanguibacteroides justesenii</name>
    <dbReference type="NCBI Taxonomy" id="1547597"/>
    <lineage>
        <taxon>Bacteria</taxon>
        <taxon>Pseudomonadati</taxon>
        <taxon>Bacteroidota</taxon>
        <taxon>Bacteroidia</taxon>
        <taxon>Bacteroidales</taxon>
        <taxon>Porphyromonadaceae</taxon>
        <taxon>Sanguibacteroides</taxon>
    </lineage>
</organism>
<proteinExistence type="predicted"/>
<dbReference type="GO" id="GO:0140664">
    <property type="term" value="F:ATP-dependent DNA damage sensor activity"/>
    <property type="evidence" value="ECO:0007669"/>
    <property type="project" value="InterPro"/>
</dbReference>
<dbReference type="Gene3D" id="1.10.1420.10">
    <property type="match status" value="1"/>
</dbReference>
<dbReference type="Pfam" id="PF05192">
    <property type="entry name" value="MutS_III"/>
    <property type="match status" value="1"/>
</dbReference>
<keyword evidence="4" id="KW-0812">Transmembrane</keyword>
<feature type="domain" description="DNA mismatch repair protein MutS core" evidence="5">
    <location>
        <begin position="123"/>
        <end position="404"/>
    </location>
</feature>
<dbReference type="Gene3D" id="3.40.50.300">
    <property type="entry name" value="P-loop containing nucleotide triphosphate hydrolases"/>
    <property type="match status" value="1"/>
</dbReference>
<dbReference type="InterPro" id="IPR045076">
    <property type="entry name" value="MutS"/>
</dbReference>
<evidence type="ECO:0000313" key="7">
    <source>
        <dbReference type="EMBL" id="KIO44084.1"/>
    </source>
</evidence>
<protein>
    <submittedName>
        <fullName evidence="7">Uncharacterized protein</fullName>
    </submittedName>
</protein>
<dbReference type="PANTHER" id="PTHR11361">
    <property type="entry name" value="DNA MISMATCH REPAIR PROTEIN MUTS FAMILY MEMBER"/>
    <property type="match status" value="1"/>
</dbReference>
<comment type="caution">
    <text evidence="7">The sequence shown here is derived from an EMBL/GenBank/DDBJ whole genome shotgun (WGS) entry which is preliminary data.</text>
</comment>
<keyword evidence="4" id="KW-0472">Membrane</keyword>
<dbReference type="InterPro" id="IPR027417">
    <property type="entry name" value="P-loop_NTPase"/>
</dbReference>
<dbReference type="EMBL" id="JPIU01000040">
    <property type="protein sequence ID" value="KIO44084.1"/>
    <property type="molecule type" value="Genomic_DNA"/>
</dbReference>
<accession>A0A0C3RFL7</accession>
<name>A0A0C3RFL7_9PORP</name>
<evidence type="ECO:0000259" key="6">
    <source>
        <dbReference type="SMART" id="SM00534"/>
    </source>
</evidence>
<dbReference type="GO" id="GO:0005829">
    <property type="term" value="C:cytosol"/>
    <property type="evidence" value="ECO:0007669"/>
    <property type="project" value="TreeGrafter"/>
</dbReference>
<dbReference type="Proteomes" id="UP000031937">
    <property type="component" value="Unassembled WGS sequence"/>
</dbReference>
<dbReference type="GO" id="GO:0030983">
    <property type="term" value="F:mismatched DNA binding"/>
    <property type="evidence" value="ECO:0007669"/>
    <property type="project" value="InterPro"/>
</dbReference>
<keyword evidence="1" id="KW-0547">Nucleotide-binding</keyword>
<dbReference type="InterPro" id="IPR036187">
    <property type="entry name" value="DNA_mismatch_repair_MutS_sf"/>
</dbReference>
<keyword evidence="3" id="KW-0238">DNA-binding</keyword>
<feature type="transmembrane region" description="Helical" evidence="4">
    <location>
        <begin position="27"/>
        <end position="47"/>
    </location>
</feature>
<keyword evidence="10" id="KW-1185">Reference proteome</keyword>
<feature type="transmembrane region" description="Helical" evidence="4">
    <location>
        <begin position="53"/>
        <end position="70"/>
    </location>
</feature>
<dbReference type="SUPFAM" id="SSF52540">
    <property type="entry name" value="P-loop containing nucleoside triphosphate hydrolases"/>
    <property type="match status" value="1"/>
</dbReference>
<dbReference type="OrthoDB" id="9802448at2"/>
<dbReference type="SMART" id="SM00533">
    <property type="entry name" value="MUTSd"/>
    <property type="match status" value="1"/>
</dbReference>
<dbReference type="RefSeq" id="WP_041502086.1">
    <property type="nucleotide sequence ID" value="NZ_JPIT01000007.1"/>
</dbReference>
<dbReference type="AlphaFoldDB" id="A0A0C3RFL7"/>
<dbReference type="SMART" id="SM00534">
    <property type="entry name" value="MUTSac"/>
    <property type="match status" value="1"/>
</dbReference>
<evidence type="ECO:0000313" key="9">
    <source>
        <dbReference type="Proteomes" id="UP000031937"/>
    </source>
</evidence>
<dbReference type="PANTHER" id="PTHR11361:SF99">
    <property type="entry name" value="DNA MISMATCH REPAIR PROTEIN"/>
    <property type="match status" value="1"/>
</dbReference>
<keyword evidence="2" id="KW-0067">ATP-binding</keyword>
<evidence type="ECO:0000256" key="3">
    <source>
        <dbReference type="ARBA" id="ARBA00023125"/>
    </source>
</evidence>
<dbReference type="InterPro" id="IPR007696">
    <property type="entry name" value="DNA_mismatch_repair_MutS_core"/>
</dbReference>
<gene>
    <name evidence="7" type="ORF">BA92_11960</name>
    <name evidence="8" type="ORF">IE90_01290</name>
</gene>
<dbReference type="GO" id="GO:0006298">
    <property type="term" value="P:mismatch repair"/>
    <property type="evidence" value="ECO:0007669"/>
    <property type="project" value="InterPro"/>
</dbReference>
<evidence type="ECO:0000259" key="5">
    <source>
        <dbReference type="SMART" id="SM00533"/>
    </source>
</evidence>
<evidence type="ECO:0000256" key="4">
    <source>
        <dbReference type="SAM" id="Phobius"/>
    </source>
</evidence>
<feature type="domain" description="DNA mismatch repair proteins mutS family" evidence="6">
    <location>
        <begin position="417"/>
        <end position="591"/>
    </location>
</feature>